<dbReference type="SUPFAM" id="SSF56672">
    <property type="entry name" value="DNA/RNA polymerases"/>
    <property type="match status" value="1"/>
</dbReference>
<accession>A0A9Q3BWM7</accession>
<organism evidence="1 2">
    <name type="scientific">Austropuccinia psidii MF-1</name>
    <dbReference type="NCBI Taxonomy" id="1389203"/>
    <lineage>
        <taxon>Eukaryota</taxon>
        <taxon>Fungi</taxon>
        <taxon>Dikarya</taxon>
        <taxon>Basidiomycota</taxon>
        <taxon>Pucciniomycotina</taxon>
        <taxon>Pucciniomycetes</taxon>
        <taxon>Pucciniales</taxon>
        <taxon>Sphaerophragmiaceae</taxon>
        <taxon>Austropuccinia</taxon>
    </lineage>
</organism>
<dbReference type="PANTHER" id="PTHR24559:SF444">
    <property type="entry name" value="REVERSE TRANSCRIPTASE DOMAIN-CONTAINING PROTEIN"/>
    <property type="match status" value="1"/>
</dbReference>
<dbReference type="InterPro" id="IPR043128">
    <property type="entry name" value="Rev_trsase/Diguanyl_cyclase"/>
</dbReference>
<dbReference type="AlphaFoldDB" id="A0A9Q3BWM7"/>
<protein>
    <submittedName>
        <fullName evidence="1">Uncharacterized protein</fullName>
    </submittedName>
</protein>
<dbReference type="PANTHER" id="PTHR24559">
    <property type="entry name" value="TRANSPOSON TY3-I GAG-POL POLYPROTEIN"/>
    <property type="match status" value="1"/>
</dbReference>
<evidence type="ECO:0000313" key="2">
    <source>
        <dbReference type="Proteomes" id="UP000765509"/>
    </source>
</evidence>
<evidence type="ECO:0000313" key="1">
    <source>
        <dbReference type="EMBL" id="MBW0473849.1"/>
    </source>
</evidence>
<keyword evidence="2" id="KW-1185">Reference proteome</keyword>
<dbReference type="Proteomes" id="UP000765509">
    <property type="component" value="Unassembled WGS sequence"/>
</dbReference>
<dbReference type="EMBL" id="AVOT02003559">
    <property type="protein sequence ID" value="MBW0473849.1"/>
    <property type="molecule type" value="Genomic_DNA"/>
</dbReference>
<comment type="caution">
    <text evidence="1">The sequence shown here is derived from an EMBL/GenBank/DDBJ whole genome shotgun (WGS) entry which is preliminary data.</text>
</comment>
<gene>
    <name evidence="1" type="ORF">O181_013564</name>
</gene>
<dbReference type="Gene3D" id="3.30.70.270">
    <property type="match status" value="1"/>
</dbReference>
<dbReference type="InterPro" id="IPR043502">
    <property type="entry name" value="DNA/RNA_pol_sf"/>
</dbReference>
<sequence length="205" mass="24092">MTSIGTIIKEIIIPNRKGNIRFKPEFLVLEDAHIQDKLINQFKEGKFSANLTSKQKLSLLRTLRKNRPAFAIGEEPLGKIRSLDIEIYINVERLYQPILRRPPYLESLESSREIAKQVNNILEMYFIRKIGHNGIIELPTTFLITWHNGNSRWCGDFRELNNYTKPDRYPRQRIPHSLDKMEKSEYITKVEQMKGFHQNGVKQTP</sequence>
<proteinExistence type="predicted"/>
<name>A0A9Q3BWM7_9BASI</name>
<dbReference type="InterPro" id="IPR053134">
    <property type="entry name" value="RNA-dir_DNA_polymerase"/>
</dbReference>
<dbReference type="Gene3D" id="3.10.10.10">
    <property type="entry name" value="HIV Type 1 Reverse Transcriptase, subunit A, domain 1"/>
    <property type="match status" value="1"/>
</dbReference>
<reference evidence="1" key="1">
    <citation type="submission" date="2021-03" db="EMBL/GenBank/DDBJ databases">
        <title>Draft genome sequence of rust myrtle Austropuccinia psidii MF-1, a brazilian biotype.</title>
        <authorList>
            <person name="Quecine M.C."/>
            <person name="Pachon D.M.R."/>
            <person name="Bonatelli M.L."/>
            <person name="Correr F.H."/>
            <person name="Franceschini L.M."/>
            <person name="Leite T.F."/>
            <person name="Margarido G.R.A."/>
            <person name="Almeida C.A."/>
            <person name="Ferrarezi J.A."/>
            <person name="Labate C.A."/>
        </authorList>
    </citation>
    <scope>NUCLEOTIDE SEQUENCE</scope>
    <source>
        <strain evidence="1">MF-1</strain>
    </source>
</reference>